<feature type="non-terminal residue" evidence="1">
    <location>
        <position position="70"/>
    </location>
</feature>
<protein>
    <submittedName>
        <fullName evidence="1">Uncharacterized protein</fullName>
    </submittedName>
</protein>
<sequence>ASEITADMDGKFTIQKADDGKTIYSGALEAGTEYLLTLFIKDGNSFDLDGAENGSITDPAAIFSTTTTEP</sequence>
<evidence type="ECO:0000313" key="2">
    <source>
        <dbReference type="Proteomes" id="UP001205919"/>
    </source>
</evidence>
<comment type="caution">
    <text evidence="1">The sequence shown here is derived from an EMBL/GenBank/DDBJ whole genome shotgun (WGS) entry which is preliminary data.</text>
</comment>
<gene>
    <name evidence="1" type="ORF">NE630_15610</name>
</gene>
<feature type="non-terminal residue" evidence="1">
    <location>
        <position position="1"/>
    </location>
</feature>
<reference evidence="1 2" key="1">
    <citation type="submission" date="2022-06" db="EMBL/GenBank/DDBJ databases">
        <title>Isolation of gut microbiota from human fecal samples.</title>
        <authorList>
            <person name="Pamer E.G."/>
            <person name="Barat B."/>
            <person name="Waligurski E."/>
            <person name="Medina S."/>
            <person name="Paddock L."/>
            <person name="Mostad J."/>
        </authorList>
    </citation>
    <scope>NUCLEOTIDE SEQUENCE [LARGE SCALE GENOMIC DNA]</scope>
    <source>
        <strain evidence="1 2">DFI.9.90</strain>
    </source>
</reference>
<name>A0AAW5KBF8_9BACT</name>
<accession>A0AAW5KBF8</accession>
<proteinExistence type="predicted"/>
<keyword evidence="2" id="KW-1185">Reference proteome</keyword>
<dbReference type="EMBL" id="JANFYT010000225">
    <property type="protein sequence ID" value="MCQ4815853.1"/>
    <property type="molecule type" value="Genomic_DNA"/>
</dbReference>
<evidence type="ECO:0000313" key="1">
    <source>
        <dbReference type="EMBL" id="MCQ4815853.1"/>
    </source>
</evidence>
<dbReference type="Proteomes" id="UP001205919">
    <property type="component" value="Unassembled WGS sequence"/>
</dbReference>
<organism evidence="1 2">
    <name type="scientific">Cloacibacillus evryensis</name>
    <dbReference type="NCBI Taxonomy" id="508460"/>
    <lineage>
        <taxon>Bacteria</taxon>
        <taxon>Thermotogati</taxon>
        <taxon>Synergistota</taxon>
        <taxon>Synergistia</taxon>
        <taxon>Synergistales</taxon>
        <taxon>Synergistaceae</taxon>
        <taxon>Cloacibacillus</taxon>
    </lineage>
</organism>
<dbReference type="AlphaFoldDB" id="A0AAW5KBF8"/>